<dbReference type="EMBL" id="WHNW01000010">
    <property type="protein sequence ID" value="MPV86729.1"/>
    <property type="molecule type" value="Genomic_DNA"/>
</dbReference>
<dbReference type="InterPro" id="IPR024706">
    <property type="entry name" value="Peroxiredoxin_AhpC-typ"/>
</dbReference>
<evidence type="ECO:0000256" key="8">
    <source>
        <dbReference type="ARBA" id="ARBA00032077"/>
    </source>
</evidence>
<evidence type="ECO:0000256" key="9">
    <source>
        <dbReference type="ARBA" id="ARBA00047572"/>
    </source>
</evidence>
<keyword evidence="7" id="KW-0676">Redox-active center</keyword>
<dbReference type="PIRSF" id="PIRSF000239">
    <property type="entry name" value="AHPC"/>
    <property type="match status" value="1"/>
</dbReference>
<keyword evidence="6" id="KW-0560">Oxidoreductase</keyword>
<dbReference type="Pfam" id="PF00578">
    <property type="entry name" value="AhpC-TSA"/>
    <property type="match status" value="1"/>
</dbReference>
<dbReference type="InterPro" id="IPR036249">
    <property type="entry name" value="Thioredoxin-like_sf"/>
</dbReference>
<dbReference type="EC" id="1.11.1.26" evidence="2"/>
<dbReference type="InterPro" id="IPR013766">
    <property type="entry name" value="Thioredoxin_domain"/>
</dbReference>
<gene>
    <name evidence="12" type="ORF">GCU85_08330</name>
</gene>
<dbReference type="InterPro" id="IPR050217">
    <property type="entry name" value="Peroxiredoxin"/>
</dbReference>
<dbReference type="AlphaFoldDB" id="A0A6N7EZD0"/>
<dbReference type="SUPFAM" id="SSF52833">
    <property type="entry name" value="Thioredoxin-like"/>
    <property type="match status" value="1"/>
</dbReference>
<evidence type="ECO:0000256" key="7">
    <source>
        <dbReference type="ARBA" id="ARBA00023284"/>
    </source>
</evidence>
<dbReference type="Gene3D" id="3.40.30.10">
    <property type="entry name" value="Glutaredoxin"/>
    <property type="match status" value="1"/>
</dbReference>
<evidence type="ECO:0000256" key="2">
    <source>
        <dbReference type="ARBA" id="ARBA00013021"/>
    </source>
</evidence>
<dbReference type="GO" id="GO:0005829">
    <property type="term" value="C:cytosol"/>
    <property type="evidence" value="ECO:0007669"/>
    <property type="project" value="TreeGrafter"/>
</dbReference>
<evidence type="ECO:0000256" key="6">
    <source>
        <dbReference type="ARBA" id="ARBA00023002"/>
    </source>
</evidence>
<evidence type="ECO:0000256" key="4">
    <source>
        <dbReference type="ARBA" id="ARBA00022559"/>
    </source>
</evidence>
<dbReference type="PANTHER" id="PTHR10681">
    <property type="entry name" value="THIOREDOXIN PEROXIDASE"/>
    <property type="match status" value="1"/>
</dbReference>
<dbReference type="InParanoid" id="A0A6N7EZD0"/>
<dbReference type="RefSeq" id="WP_152810720.1">
    <property type="nucleotide sequence ID" value="NZ_WHNW01000010.1"/>
</dbReference>
<proteinExistence type="predicted"/>
<keyword evidence="5" id="KW-0049">Antioxidant</keyword>
<feature type="active site" description="Cysteine sulfenic acid (-SOH) intermediate; for peroxidase activity" evidence="10">
    <location>
        <position position="47"/>
    </location>
</feature>
<dbReference type="FunCoup" id="A0A6N7EZD0">
    <property type="interactions" value="484"/>
</dbReference>
<evidence type="ECO:0000313" key="12">
    <source>
        <dbReference type="EMBL" id="MPV86729.1"/>
    </source>
</evidence>
<dbReference type="Proteomes" id="UP000471298">
    <property type="component" value="Unassembled WGS sequence"/>
</dbReference>
<comment type="caution">
    <text evidence="12">The sequence shown here is derived from an EMBL/GenBank/DDBJ whole genome shotgun (WGS) entry which is preliminary data.</text>
</comment>
<feature type="domain" description="Thioredoxin" evidence="11">
    <location>
        <begin position="2"/>
        <end position="158"/>
    </location>
</feature>
<comment type="catalytic activity">
    <reaction evidence="9">
        <text>a hydroperoxide + NADH + H(+) = an alcohol + NAD(+) + H2O</text>
        <dbReference type="Rhea" id="RHEA:62628"/>
        <dbReference type="ChEBI" id="CHEBI:15377"/>
        <dbReference type="ChEBI" id="CHEBI:15378"/>
        <dbReference type="ChEBI" id="CHEBI:30879"/>
        <dbReference type="ChEBI" id="CHEBI:35924"/>
        <dbReference type="ChEBI" id="CHEBI:57540"/>
        <dbReference type="ChEBI" id="CHEBI:57945"/>
        <dbReference type="EC" id="1.11.1.26"/>
    </reaction>
</comment>
<dbReference type="GO" id="GO:0033554">
    <property type="term" value="P:cellular response to stress"/>
    <property type="evidence" value="ECO:0007669"/>
    <property type="project" value="TreeGrafter"/>
</dbReference>
<reference evidence="12 13" key="1">
    <citation type="submission" date="2019-10" db="EMBL/GenBank/DDBJ databases">
        <title>Cardiobacteriales fam. a chemoheterotrophic member of the order Cardiobacteriales, and proposal of Cardiobacteriales fam. nov.</title>
        <authorList>
            <person name="Wang C."/>
        </authorList>
    </citation>
    <scope>NUCLEOTIDE SEQUENCE [LARGE SCALE GENOMIC DNA]</scope>
    <source>
        <strain evidence="12 13">ML27</strain>
    </source>
</reference>
<dbReference type="PROSITE" id="PS51352">
    <property type="entry name" value="THIOREDOXIN_2"/>
    <property type="match status" value="1"/>
</dbReference>
<dbReference type="GO" id="GO:0042744">
    <property type="term" value="P:hydrogen peroxide catabolic process"/>
    <property type="evidence" value="ECO:0007669"/>
    <property type="project" value="TreeGrafter"/>
</dbReference>
<evidence type="ECO:0000313" key="13">
    <source>
        <dbReference type="Proteomes" id="UP000471298"/>
    </source>
</evidence>
<dbReference type="GO" id="GO:0102039">
    <property type="term" value="F:NADH-dependent peroxiredoxin activity"/>
    <property type="evidence" value="ECO:0007669"/>
    <property type="project" value="UniProtKB-EC"/>
</dbReference>
<dbReference type="InterPro" id="IPR000866">
    <property type="entry name" value="AhpC/TSA"/>
</dbReference>
<evidence type="ECO:0000256" key="1">
    <source>
        <dbReference type="ARBA" id="ARBA00011654"/>
    </source>
</evidence>
<dbReference type="PANTHER" id="PTHR10681:SF121">
    <property type="entry name" value="ALKYL HYDROPEROXIDE REDUCTASE C"/>
    <property type="match status" value="1"/>
</dbReference>
<dbReference type="GO" id="GO:0006979">
    <property type="term" value="P:response to oxidative stress"/>
    <property type="evidence" value="ECO:0007669"/>
    <property type="project" value="TreeGrafter"/>
</dbReference>
<evidence type="ECO:0000256" key="10">
    <source>
        <dbReference type="PIRSR" id="PIRSR000239-1"/>
    </source>
</evidence>
<comment type="subunit">
    <text evidence="1">Homodimer; disulfide-linked, upon oxidation. 5 homodimers assemble to form a ring-like decamer.</text>
</comment>
<evidence type="ECO:0000256" key="5">
    <source>
        <dbReference type="ARBA" id="ARBA00022862"/>
    </source>
</evidence>
<keyword evidence="4" id="KW-0575">Peroxidase</keyword>
<dbReference type="GO" id="GO:0008379">
    <property type="term" value="F:thioredoxin peroxidase activity"/>
    <property type="evidence" value="ECO:0007669"/>
    <property type="project" value="TreeGrafter"/>
</dbReference>
<sequence>MSMIGKKAPEWKGAAYVNGEEKIISSHDYEGKWYVLYWYPLDFTFVCPTEIRGFEALLEEFEDEGVSIIGASTDSWHSHKCWFADRETFEQEITHPVIADTNHKLSKKFKVLKKDSGIAYRATVIVDDQGIIRSYSVNDLSLGRSPKETLRAIHALKSGGLCGADWKKGDDFAI</sequence>
<evidence type="ECO:0000256" key="3">
    <source>
        <dbReference type="ARBA" id="ARBA00017462"/>
    </source>
</evidence>
<protein>
    <recommendedName>
        <fullName evidence="3">Alkyl hydroperoxide reductase C</fullName>
        <ecNumber evidence="2">1.11.1.26</ecNumber>
    </recommendedName>
    <alternativeName>
        <fullName evidence="8">Peroxiredoxin</fullName>
    </alternativeName>
</protein>
<dbReference type="CDD" id="cd03015">
    <property type="entry name" value="PRX_Typ2cys"/>
    <property type="match status" value="1"/>
</dbReference>
<accession>A0A6N7EZD0</accession>
<name>A0A6N7EZD0_9GAMM</name>
<evidence type="ECO:0000259" key="11">
    <source>
        <dbReference type="PROSITE" id="PS51352"/>
    </source>
</evidence>
<dbReference type="GO" id="GO:0045454">
    <property type="term" value="P:cell redox homeostasis"/>
    <property type="evidence" value="ECO:0007669"/>
    <property type="project" value="TreeGrafter"/>
</dbReference>
<keyword evidence="13" id="KW-1185">Reference proteome</keyword>
<organism evidence="12 13">
    <name type="scientific">Ostreibacterium oceani</name>
    <dbReference type="NCBI Taxonomy" id="2654998"/>
    <lineage>
        <taxon>Bacteria</taxon>
        <taxon>Pseudomonadati</taxon>
        <taxon>Pseudomonadota</taxon>
        <taxon>Gammaproteobacteria</taxon>
        <taxon>Cardiobacteriales</taxon>
        <taxon>Ostreibacteriaceae</taxon>
        <taxon>Ostreibacterium</taxon>
    </lineage>
</organism>